<dbReference type="Gene3D" id="3.40.50.720">
    <property type="entry name" value="NAD(P)-binding Rossmann-like Domain"/>
    <property type="match status" value="1"/>
</dbReference>
<dbReference type="EC" id="1.3.1.76" evidence="2"/>
<comment type="catalytic activity">
    <reaction evidence="6">
        <text>precorrin-2 + NAD(+) = sirohydrochlorin + NADH + 2 H(+)</text>
        <dbReference type="Rhea" id="RHEA:15613"/>
        <dbReference type="ChEBI" id="CHEBI:15378"/>
        <dbReference type="ChEBI" id="CHEBI:57540"/>
        <dbReference type="ChEBI" id="CHEBI:57945"/>
        <dbReference type="ChEBI" id="CHEBI:58351"/>
        <dbReference type="ChEBI" id="CHEBI:58827"/>
        <dbReference type="EC" id="1.3.1.76"/>
    </reaction>
</comment>
<dbReference type="PANTHER" id="PTHR35330">
    <property type="entry name" value="SIROHEME BIOSYNTHESIS PROTEIN MET8"/>
    <property type="match status" value="1"/>
</dbReference>
<comment type="pathway">
    <text evidence="1">Porphyrin-containing compound metabolism; siroheme biosynthesis; sirohydrochlorin from precorrin-2: step 1/1.</text>
</comment>
<dbReference type="Pfam" id="PF22440">
    <property type="entry name" value="SirC_C"/>
    <property type="match status" value="1"/>
</dbReference>
<dbReference type="Proteomes" id="UP000199008">
    <property type="component" value="Unassembled WGS sequence"/>
</dbReference>
<organism evidence="7 8">
    <name type="scientific">Lacicoccus qingdaonensis</name>
    <dbReference type="NCBI Taxonomy" id="576118"/>
    <lineage>
        <taxon>Bacteria</taxon>
        <taxon>Bacillati</taxon>
        <taxon>Bacillota</taxon>
        <taxon>Bacilli</taxon>
        <taxon>Bacillales</taxon>
        <taxon>Salinicoccaceae</taxon>
        <taxon>Lacicoccus</taxon>
    </lineage>
</organism>
<dbReference type="SUPFAM" id="SSF75615">
    <property type="entry name" value="Siroheme synthase middle domains-like"/>
    <property type="match status" value="1"/>
</dbReference>
<sequence length="203" mass="23175">MSYIPLMVDMQGKNIYIIGGGNVAERRVKTLIGIEASLIVISPDINEYLYSLYEHDRLIWRRKKFEAADVKGADLIIAATNDKQVNQSVKTATPEHCALNMTDAGLSGNVIFPAMYRRGKLSFAVSTESASPMLVSQIIKELKSQYDHRYEEYVDFLYTCRMAIKETSLSMEEKTLFLKQILSKKYLNSTKQEEILSWLNDQN</sequence>
<keyword evidence="4" id="KW-0520">NAD</keyword>
<gene>
    <name evidence="7" type="ORF">SAMN05216216_10230</name>
</gene>
<dbReference type="InterPro" id="IPR028161">
    <property type="entry name" value="Met8-like"/>
</dbReference>
<evidence type="ECO:0000256" key="4">
    <source>
        <dbReference type="ARBA" id="ARBA00023027"/>
    </source>
</evidence>
<dbReference type="GO" id="GO:0004325">
    <property type="term" value="F:ferrochelatase activity"/>
    <property type="evidence" value="ECO:0007669"/>
    <property type="project" value="InterPro"/>
</dbReference>
<dbReference type="InterPro" id="IPR042518">
    <property type="entry name" value="SirC_C"/>
</dbReference>
<dbReference type="InterPro" id="IPR036291">
    <property type="entry name" value="NAD(P)-bd_dom_sf"/>
</dbReference>
<evidence type="ECO:0000313" key="7">
    <source>
        <dbReference type="EMBL" id="SDK31947.1"/>
    </source>
</evidence>
<dbReference type="UniPathway" id="UPA00262">
    <property type="reaction ID" value="UER00222"/>
</dbReference>
<dbReference type="GO" id="GO:0019354">
    <property type="term" value="P:siroheme biosynthetic process"/>
    <property type="evidence" value="ECO:0007669"/>
    <property type="project" value="UniProtKB-UniPathway"/>
</dbReference>
<dbReference type="GO" id="GO:0043115">
    <property type="term" value="F:precorrin-2 dehydrogenase activity"/>
    <property type="evidence" value="ECO:0007669"/>
    <property type="project" value="UniProtKB-EC"/>
</dbReference>
<proteinExistence type="predicted"/>
<keyword evidence="8" id="KW-1185">Reference proteome</keyword>
<evidence type="ECO:0000256" key="1">
    <source>
        <dbReference type="ARBA" id="ARBA00005010"/>
    </source>
</evidence>
<dbReference type="RefSeq" id="WP_092984028.1">
    <property type="nucleotide sequence ID" value="NZ_FNFY01000002.1"/>
</dbReference>
<dbReference type="Gene3D" id="1.10.8.610">
    <property type="entry name" value="SirC, precorrin-2 dehydrogenase, C-terminal helical domain-like"/>
    <property type="match status" value="1"/>
</dbReference>
<name>A0A1G9AXI6_9BACL</name>
<evidence type="ECO:0000256" key="3">
    <source>
        <dbReference type="ARBA" id="ARBA00023002"/>
    </source>
</evidence>
<dbReference type="NCBIfam" id="TIGR01470">
    <property type="entry name" value="cysG_Nterm"/>
    <property type="match status" value="1"/>
</dbReference>
<dbReference type="Pfam" id="PF13241">
    <property type="entry name" value="NAD_binding_7"/>
    <property type="match status" value="1"/>
</dbReference>
<evidence type="ECO:0000256" key="2">
    <source>
        <dbReference type="ARBA" id="ARBA00012400"/>
    </source>
</evidence>
<keyword evidence="5" id="KW-0627">Porphyrin biosynthesis</keyword>
<evidence type="ECO:0000313" key="8">
    <source>
        <dbReference type="Proteomes" id="UP000199008"/>
    </source>
</evidence>
<dbReference type="NCBIfam" id="NF005222">
    <property type="entry name" value="PRK06718.1"/>
    <property type="match status" value="1"/>
</dbReference>
<dbReference type="STRING" id="576118.SAMN05216216_10230"/>
<evidence type="ECO:0000256" key="6">
    <source>
        <dbReference type="ARBA" id="ARBA00047561"/>
    </source>
</evidence>
<dbReference type="EMBL" id="FNFY01000002">
    <property type="protein sequence ID" value="SDK31947.1"/>
    <property type="molecule type" value="Genomic_DNA"/>
</dbReference>
<evidence type="ECO:0000256" key="5">
    <source>
        <dbReference type="ARBA" id="ARBA00023244"/>
    </source>
</evidence>
<dbReference type="PANTHER" id="PTHR35330:SF1">
    <property type="entry name" value="SIROHEME BIOSYNTHESIS PROTEIN MET8"/>
    <property type="match status" value="1"/>
</dbReference>
<reference evidence="8" key="1">
    <citation type="submission" date="2016-10" db="EMBL/GenBank/DDBJ databases">
        <authorList>
            <person name="Varghese N."/>
            <person name="Submissions S."/>
        </authorList>
    </citation>
    <scope>NUCLEOTIDE SEQUENCE [LARGE SCALE GENOMIC DNA]</scope>
    <source>
        <strain evidence="8">CGMCC 1.8895</strain>
    </source>
</reference>
<dbReference type="InterPro" id="IPR006367">
    <property type="entry name" value="Sirohaem_synthase_N"/>
</dbReference>
<dbReference type="AlphaFoldDB" id="A0A1G9AXI6"/>
<dbReference type="OrthoDB" id="9773765at2"/>
<keyword evidence="3" id="KW-0560">Oxidoreductase</keyword>
<protein>
    <recommendedName>
        <fullName evidence="2">precorrin-2 dehydrogenase</fullName>
        <ecNumber evidence="2">1.3.1.76</ecNumber>
    </recommendedName>
</protein>
<dbReference type="SUPFAM" id="SSF51735">
    <property type="entry name" value="NAD(P)-binding Rossmann-fold domains"/>
    <property type="match status" value="1"/>
</dbReference>
<accession>A0A1G9AXI6</accession>